<dbReference type="GO" id="GO:0071555">
    <property type="term" value="P:cell wall organization"/>
    <property type="evidence" value="ECO:0007669"/>
    <property type="project" value="TreeGrafter"/>
</dbReference>
<feature type="domain" description="Penicillin-binding protein transpeptidase" evidence="5">
    <location>
        <begin position="281"/>
        <end position="587"/>
    </location>
</feature>
<gene>
    <name evidence="7" type="ORF">ENQ20_16840</name>
</gene>
<evidence type="ECO:0000256" key="1">
    <source>
        <dbReference type="ARBA" id="ARBA00004370"/>
    </source>
</evidence>
<evidence type="ECO:0000256" key="3">
    <source>
        <dbReference type="ARBA" id="ARBA00023136"/>
    </source>
</evidence>
<dbReference type="EMBL" id="DSMG01000176">
    <property type="protein sequence ID" value="HDX33134.1"/>
    <property type="molecule type" value="Genomic_DNA"/>
</dbReference>
<organism evidence="7">
    <name type="scientific">Caldilinea aerophila</name>
    <dbReference type="NCBI Taxonomy" id="133453"/>
    <lineage>
        <taxon>Bacteria</taxon>
        <taxon>Bacillati</taxon>
        <taxon>Chloroflexota</taxon>
        <taxon>Caldilineae</taxon>
        <taxon>Caldilineales</taxon>
        <taxon>Caldilineaceae</taxon>
        <taxon>Caldilinea</taxon>
    </lineage>
</organism>
<dbReference type="InterPro" id="IPR001460">
    <property type="entry name" value="PCN-bd_Tpept"/>
</dbReference>
<dbReference type="Gene3D" id="3.90.1310.10">
    <property type="entry name" value="Penicillin-binding protein 2a (Domain 2)"/>
    <property type="match status" value="1"/>
</dbReference>
<dbReference type="InterPro" id="IPR005311">
    <property type="entry name" value="PBP_dimer"/>
</dbReference>
<dbReference type="InterPro" id="IPR012338">
    <property type="entry name" value="Beta-lactam/transpept-like"/>
</dbReference>
<sequence>MTSIKPELAASYAVGEQHALPVEADQKRELWRFWFLIFVFATLITLVALALFTHQALQLGGTRPVGLPHQAESPRGSIVDRNGALLAADRYFYEISVNPTHLKTDAERRVLADELERLAGIPAVQTLEWLQQYTDRYFLRLAPAVELEVGHRILAEQQKLAQERRIHPLLYLNLTPAPQRYYPEGPLAAHVVGFTALLENAVWRRGVAGVEGYYESFLRQRDGVGLTGNATASWESLPEQVRRYLPSVTGRDLVLTIDRGVQWIAEEELRRALELYQAKAGTILVMDPSTGEVLAMANAPAFDPNRIAEADPAALLNPAVSTQYEPGSVFKIITAAAALDTGVVTPTQKLTDTGAIAVGQRLILNSDRAGYGPVDMSEALARSLNVISAQWALLLGERRFYQYVDRFGFGRVTEIDLAGEIYGAVRKPGHEKWSLSDLGTNSFGQGLAVTPIQMANATAAIANGGKLMRPYVVKARILDGQVQYTEPTVLGVAIQPETAKTLTDILVSVVERGNQAAGVAGYRIAGKSGTAQIPGEQGYEEDDTIVTFVGFAPADDPRFVILVKLERPDPSISRWAGYTAAPTFAQVARRLFQYYNIPPDEIRLGANQSVEQSGI</sequence>
<evidence type="ECO:0000256" key="4">
    <source>
        <dbReference type="SAM" id="Phobius"/>
    </source>
</evidence>
<dbReference type="Pfam" id="PF00905">
    <property type="entry name" value="Transpeptidase"/>
    <property type="match status" value="1"/>
</dbReference>
<dbReference type="GO" id="GO:0005886">
    <property type="term" value="C:plasma membrane"/>
    <property type="evidence" value="ECO:0007669"/>
    <property type="project" value="TreeGrafter"/>
</dbReference>
<keyword evidence="3 4" id="KW-0472">Membrane</keyword>
<dbReference type="PANTHER" id="PTHR30627:SF1">
    <property type="entry name" value="PEPTIDOGLYCAN D,D-TRANSPEPTIDASE FTSI"/>
    <property type="match status" value="1"/>
</dbReference>
<evidence type="ECO:0000259" key="5">
    <source>
        <dbReference type="Pfam" id="PF00905"/>
    </source>
</evidence>
<feature type="transmembrane region" description="Helical" evidence="4">
    <location>
        <begin position="33"/>
        <end position="52"/>
    </location>
</feature>
<comment type="caution">
    <text evidence="7">The sequence shown here is derived from an EMBL/GenBank/DDBJ whole genome shotgun (WGS) entry which is preliminary data.</text>
</comment>
<proteinExistence type="inferred from homology"/>
<dbReference type="SUPFAM" id="SSF56601">
    <property type="entry name" value="beta-lactamase/transpeptidase-like"/>
    <property type="match status" value="1"/>
</dbReference>
<accession>A0A7C1FKI5</accession>
<dbReference type="SUPFAM" id="SSF56519">
    <property type="entry name" value="Penicillin binding protein dimerisation domain"/>
    <property type="match status" value="1"/>
</dbReference>
<evidence type="ECO:0000256" key="2">
    <source>
        <dbReference type="ARBA" id="ARBA00007171"/>
    </source>
</evidence>
<comment type="similarity">
    <text evidence="2">Belongs to the transpeptidase family.</text>
</comment>
<evidence type="ECO:0000259" key="6">
    <source>
        <dbReference type="Pfam" id="PF03717"/>
    </source>
</evidence>
<evidence type="ECO:0000313" key="7">
    <source>
        <dbReference type="EMBL" id="HDX33134.1"/>
    </source>
</evidence>
<dbReference type="PANTHER" id="PTHR30627">
    <property type="entry name" value="PEPTIDOGLYCAN D,D-TRANSPEPTIDASE"/>
    <property type="match status" value="1"/>
</dbReference>
<dbReference type="Pfam" id="PF03717">
    <property type="entry name" value="PBP_dimer"/>
    <property type="match status" value="1"/>
</dbReference>
<keyword evidence="4" id="KW-0812">Transmembrane</keyword>
<dbReference type="GO" id="GO:0008658">
    <property type="term" value="F:penicillin binding"/>
    <property type="evidence" value="ECO:0007669"/>
    <property type="project" value="InterPro"/>
</dbReference>
<dbReference type="Gene3D" id="3.30.450.330">
    <property type="match status" value="1"/>
</dbReference>
<dbReference type="InterPro" id="IPR036138">
    <property type="entry name" value="PBP_dimer_sf"/>
</dbReference>
<name>A0A7C1FKI5_9CHLR</name>
<keyword evidence="4" id="KW-1133">Transmembrane helix</keyword>
<protein>
    <submittedName>
        <fullName evidence="7">Penicillin-binding protein 2</fullName>
    </submittedName>
</protein>
<dbReference type="AlphaFoldDB" id="A0A7C1FKI5"/>
<dbReference type="InterPro" id="IPR050515">
    <property type="entry name" value="Beta-lactam/transpept"/>
</dbReference>
<comment type="subcellular location">
    <subcellularLocation>
        <location evidence="1">Membrane</location>
    </subcellularLocation>
</comment>
<reference evidence="7" key="1">
    <citation type="journal article" date="2020" name="mSystems">
        <title>Genome- and Community-Level Interaction Insights into Carbon Utilization and Element Cycling Functions of Hydrothermarchaeota in Hydrothermal Sediment.</title>
        <authorList>
            <person name="Zhou Z."/>
            <person name="Liu Y."/>
            <person name="Xu W."/>
            <person name="Pan J."/>
            <person name="Luo Z.H."/>
            <person name="Li M."/>
        </authorList>
    </citation>
    <scope>NUCLEOTIDE SEQUENCE [LARGE SCALE GENOMIC DNA]</scope>
    <source>
        <strain evidence="7">SpSt-289</strain>
    </source>
</reference>
<feature type="domain" description="Penicillin-binding protein dimerisation" evidence="6">
    <location>
        <begin position="72"/>
        <end position="224"/>
    </location>
</feature>
<dbReference type="Gene3D" id="3.40.710.10">
    <property type="entry name" value="DD-peptidase/beta-lactamase superfamily"/>
    <property type="match status" value="1"/>
</dbReference>